<evidence type="ECO:0000313" key="2">
    <source>
        <dbReference type="Proteomes" id="UP000290759"/>
    </source>
</evidence>
<accession>A0A4Q2U6F4</accession>
<sequence length="170" mass="18005">MAGTDIKAIYTTALQNTHALEQQGLQQIEHQLSGLGQYPQYRSALEAQKQIGTKHMGRLDKALAAVGGSTSGFKEGVMSVAGKIGAAVHATASDETLKNLYAGYAYQFDKVAAYKSLAVIAEQAGHADAASEFRTSMTEDKASADVIDGMIESITRDYLKLATSGQKADS</sequence>
<comment type="caution">
    <text evidence="1">The sequence shown here is derived from an EMBL/GenBank/DDBJ whole genome shotgun (WGS) entry which is preliminary data.</text>
</comment>
<keyword evidence="2" id="KW-1185">Reference proteome</keyword>
<name>A0A4Q2U6F4_9HYPH</name>
<dbReference type="InterPro" id="IPR012347">
    <property type="entry name" value="Ferritin-like"/>
</dbReference>
<dbReference type="Proteomes" id="UP000290759">
    <property type="component" value="Unassembled WGS sequence"/>
</dbReference>
<dbReference type="Pfam" id="PF05974">
    <property type="entry name" value="DUF892"/>
    <property type="match status" value="1"/>
</dbReference>
<dbReference type="OrthoDB" id="7273732at2"/>
<evidence type="ECO:0000313" key="1">
    <source>
        <dbReference type="EMBL" id="RYC32219.1"/>
    </source>
</evidence>
<dbReference type="Gene3D" id="1.20.1260.10">
    <property type="match status" value="1"/>
</dbReference>
<dbReference type="RefSeq" id="WP_129225735.1">
    <property type="nucleotide sequence ID" value="NZ_QYBB01000008.1"/>
</dbReference>
<reference evidence="1 2" key="2">
    <citation type="submission" date="2019-02" db="EMBL/GenBank/DDBJ databases">
        <title>'Lichenibacterium ramalinii' gen. nov. sp. nov., 'Lichenibacterium minor' gen. nov. sp. nov.</title>
        <authorList>
            <person name="Pankratov T."/>
        </authorList>
    </citation>
    <scope>NUCLEOTIDE SEQUENCE [LARGE SCALE GENOMIC DNA]</scope>
    <source>
        <strain evidence="1 2">RmlP026</strain>
    </source>
</reference>
<dbReference type="EMBL" id="QYBB01000008">
    <property type="protein sequence ID" value="RYC32219.1"/>
    <property type="molecule type" value="Genomic_DNA"/>
</dbReference>
<gene>
    <name evidence="1" type="ORF">D3273_09290</name>
</gene>
<proteinExistence type="predicted"/>
<dbReference type="InterPro" id="IPR010287">
    <property type="entry name" value="DUF892_YciF-like"/>
</dbReference>
<organism evidence="1 2">
    <name type="scientific">Lichenibacterium minor</name>
    <dbReference type="NCBI Taxonomy" id="2316528"/>
    <lineage>
        <taxon>Bacteria</taxon>
        <taxon>Pseudomonadati</taxon>
        <taxon>Pseudomonadota</taxon>
        <taxon>Alphaproteobacteria</taxon>
        <taxon>Hyphomicrobiales</taxon>
        <taxon>Lichenihabitantaceae</taxon>
        <taxon>Lichenibacterium</taxon>
    </lineage>
</organism>
<protein>
    <submittedName>
        <fullName evidence="1">DUF892 family protein</fullName>
    </submittedName>
</protein>
<dbReference type="AlphaFoldDB" id="A0A4Q2U6F4"/>
<dbReference type="SUPFAM" id="SSF47240">
    <property type="entry name" value="Ferritin-like"/>
    <property type="match status" value="1"/>
</dbReference>
<dbReference type="InterPro" id="IPR009078">
    <property type="entry name" value="Ferritin-like_SF"/>
</dbReference>
<reference evidence="1 2" key="1">
    <citation type="submission" date="2018-12" db="EMBL/GenBank/DDBJ databases">
        <authorList>
            <person name="Grouzdev D.S."/>
            <person name="Krutkina M.S."/>
        </authorList>
    </citation>
    <scope>NUCLEOTIDE SEQUENCE [LARGE SCALE GENOMIC DNA]</scope>
    <source>
        <strain evidence="1 2">RmlP026</strain>
    </source>
</reference>